<dbReference type="EMBL" id="PYXZ01000002">
    <property type="protein sequence ID" value="PUA81468.1"/>
    <property type="molecule type" value="Genomic_DNA"/>
</dbReference>
<evidence type="ECO:0000259" key="2">
    <source>
        <dbReference type="Pfam" id="PF01757"/>
    </source>
</evidence>
<protein>
    <recommendedName>
        <fullName evidence="6">Acyltransferase</fullName>
    </recommendedName>
</protein>
<dbReference type="Pfam" id="PF01757">
    <property type="entry name" value="Acyl_transf_3"/>
    <property type="match status" value="1"/>
</dbReference>
<dbReference type="OrthoDB" id="3404679at2"/>
<keyword evidence="1" id="KW-0472">Membrane</keyword>
<dbReference type="RefSeq" id="WP_108343362.1">
    <property type="nucleotide sequence ID" value="NZ_PYXZ01000002.1"/>
</dbReference>
<dbReference type="Proteomes" id="UP000244867">
    <property type="component" value="Unassembled WGS sequence"/>
</dbReference>
<dbReference type="GO" id="GO:0009103">
    <property type="term" value="P:lipopolysaccharide biosynthetic process"/>
    <property type="evidence" value="ECO:0007669"/>
    <property type="project" value="TreeGrafter"/>
</dbReference>
<keyword evidence="1" id="KW-1133">Transmembrane helix</keyword>
<dbReference type="PANTHER" id="PTHR23028:SF53">
    <property type="entry name" value="ACYL_TRANSF_3 DOMAIN-CONTAINING PROTEIN"/>
    <property type="match status" value="1"/>
</dbReference>
<feature type="transmembrane region" description="Helical" evidence="1">
    <location>
        <begin position="262"/>
        <end position="280"/>
    </location>
</feature>
<gene>
    <name evidence="4" type="ORF">C7S10_05125</name>
</gene>
<keyword evidence="1" id="KW-0812">Transmembrane</keyword>
<evidence type="ECO:0000313" key="4">
    <source>
        <dbReference type="EMBL" id="PUA81468.1"/>
    </source>
</evidence>
<sequence length="645" mass="69353">MTPSRRAAWFRPDIDGLRAVAVVMVVGYHAQWPGFTAGLVGVDVFLVISGFVITAMLLRELEATGRVSWPAFFARRVRRLLPAAALMVAVVVALAGLVGSAWSDPWTVPLAGVAALTSTANLHYWWTWRDGMVAGEPTPLLHTWSLSMEEQFYLVLPLVAFATLWLARGLIARGRTTPRAALLVATVLLGAGSYAWTSAVSGDTAPGLLYLLPFRAFELCLGVAVALVGREVGSGRVRTVLGVSGLVLLATVMAVPDRLGAYPGHLVLLPCLGAVALVLARPSWLALPPLVYVGTLSYGWYLWHLPAIELARAWNLGPVPESTVTLLAIGSLVPAALSHHLLEQPIRRRQARAVPTLAAALSTVLVLSVASAGVGAQAASRPADFPRPPASCRLEPTDTVPRTGARCEVTHFDARRPTVVLRGDSQAWQLLPAVLGEARERDVNVVAWIYPDCPPLELTDEAAWRFLTTYERGSPGWNRWADCLVVNQMASLDLAGLRDGAGVATIAAAAWPAYRDGAEPRVLRMLDRATRGLAQEITTFVAPVPELAASGTSCSTRWWRVAACDVDRDVASAASGESARWLEASAGDARVVDLTDELCDDRSCRAEAEGTPVYVDPTHLDARWVERQAAYFTDVLDDLVGRADQ</sequence>
<feature type="transmembrane region" description="Helical" evidence="1">
    <location>
        <begin position="79"/>
        <end position="102"/>
    </location>
</feature>
<feature type="transmembrane region" description="Helical" evidence="1">
    <location>
        <begin position="208"/>
        <end position="228"/>
    </location>
</feature>
<feature type="transmembrane region" description="Helical" evidence="1">
    <location>
        <begin position="180"/>
        <end position="196"/>
    </location>
</feature>
<feature type="transmembrane region" description="Helical" evidence="1">
    <location>
        <begin position="323"/>
        <end position="342"/>
    </location>
</feature>
<evidence type="ECO:0000256" key="1">
    <source>
        <dbReference type="SAM" id="Phobius"/>
    </source>
</evidence>
<evidence type="ECO:0000313" key="5">
    <source>
        <dbReference type="Proteomes" id="UP000244867"/>
    </source>
</evidence>
<evidence type="ECO:0008006" key="6">
    <source>
        <dbReference type="Google" id="ProtNLM"/>
    </source>
</evidence>
<keyword evidence="5" id="KW-1185">Reference proteome</keyword>
<evidence type="ECO:0000259" key="3">
    <source>
        <dbReference type="Pfam" id="PF19040"/>
    </source>
</evidence>
<feature type="transmembrane region" description="Helical" evidence="1">
    <location>
        <begin position="285"/>
        <end position="303"/>
    </location>
</feature>
<feature type="transmembrane region" description="Helical" evidence="1">
    <location>
        <begin position="152"/>
        <end position="171"/>
    </location>
</feature>
<dbReference type="PANTHER" id="PTHR23028">
    <property type="entry name" value="ACETYLTRANSFERASE"/>
    <property type="match status" value="1"/>
</dbReference>
<dbReference type="Pfam" id="PF19040">
    <property type="entry name" value="SGNH"/>
    <property type="match status" value="1"/>
</dbReference>
<dbReference type="InterPro" id="IPR043968">
    <property type="entry name" value="SGNH"/>
</dbReference>
<feature type="transmembrane region" description="Helical" evidence="1">
    <location>
        <begin position="36"/>
        <end position="58"/>
    </location>
</feature>
<dbReference type="InterPro" id="IPR002656">
    <property type="entry name" value="Acyl_transf_3_dom"/>
</dbReference>
<accession>A0A2R7YYK9</accession>
<organism evidence="4 5">
    <name type="scientific">Nocardioides currus</name>
    <dbReference type="NCBI Taxonomy" id="2133958"/>
    <lineage>
        <taxon>Bacteria</taxon>
        <taxon>Bacillati</taxon>
        <taxon>Actinomycetota</taxon>
        <taxon>Actinomycetes</taxon>
        <taxon>Propionibacteriales</taxon>
        <taxon>Nocardioidaceae</taxon>
        <taxon>Nocardioides</taxon>
    </lineage>
</organism>
<name>A0A2R7YYK9_9ACTN</name>
<dbReference type="GO" id="GO:0016747">
    <property type="term" value="F:acyltransferase activity, transferring groups other than amino-acyl groups"/>
    <property type="evidence" value="ECO:0007669"/>
    <property type="project" value="InterPro"/>
</dbReference>
<dbReference type="InterPro" id="IPR050879">
    <property type="entry name" value="Acyltransferase_3"/>
</dbReference>
<proteinExistence type="predicted"/>
<feature type="transmembrane region" description="Helical" evidence="1">
    <location>
        <begin position="354"/>
        <end position="376"/>
    </location>
</feature>
<dbReference type="AlphaFoldDB" id="A0A2R7YYK9"/>
<reference evidence="4 5" key="1">
    <citation type="submission" date="2018-03" db="EMBL/GenBank/DDBJ databases">
        <authorList>
            <person name="Keele B.F."/>
        </authorList>
    </citation>
    <scope>NUCLEOTIDE SEQUENCE [LARGE SCALE GENOMIC DNA]</scope>
    <source>
        <strain evidence="4 5">IB-3</strain>
    </source>
</reference>
<feature type="domain" description="SGNH" evidence="3">
    <location>
        <begin position="404"/>
        <end position="620"/>
    </location>
</feature>
<feature type="transmembrane region" description="Helical" evidence="1">
    <location>
        <begin position="240"/>
        <end position="256"/>
    </location>
</feature>
<feature type="domain" description="Acyltransferase 3" evidence="2">
    <location>
        <begin position="13"/>
        <end position="329"/>
    </location>
</feature>
<dbReference type="GO" id="GO:0016020">
    <property type="term" value="C:membrane"/>
    <property type="evidence" value="ECO:0007669"/>
    <property type="project" value="TreeGrafter"/>
</dbReference>
<comment type="caution">
    <text evidence="4">The sequence shown here is derived from an EMBL/GenBank/DDBJ whole genome shotgun (WGS) entry which is preliminary data.</text>
</comment>